<evidence type="ECO:0000256" key="2">
    <source>
        <dbReference type="PIRNR" id="PIRNR036893"/>
    </source>
</evidence>
<evidence type="ECO:0000313" key="5">
    <source>
        <dbReference type="Proteomes" id="UP000679575"/>
    </source>
</evidence>
<gene>
    <name evidence="4" type="ORF">KDN34_07625</name>
</gene>
<accession>A0ABX7YYD7</accession>
<dbReference type="InterPro" id="IPR012674">
    <property type="entry name" value="Calycin"/>
</dbReference>
<keyword evidence="2" id="KW-0472">Membrane</keyword>
<keyword evidence="2" id="KW-0998">Cell outer membrane</keyword>
<protein>
    <recommendedName>
        <fullName evidence="2">Outer membrane lipoprotein Blc</fullName>
    </recommendedName>
</protein>
<dbReference type="PANTHER" id="PTHR10612:SF34">
    <property type="entry name" value="APOLIPOPROTEIN D"/>
    <property type="match status" value="1"/>
</dbReference>
<dbReference type="Proteomes" id="UP000679575">
    <property type="component" value="Chromosome"/>
</dbReference>
<dbReference type="RefSeq" id="WP_212596281.1">
    <property type="nucleotide sequence ID" value="NZ_CP073587.1"/>
</dbReference>
<name>A0ABX7YYD7_9GAMM</name>
<evidence type="ECO:0000313" key="4">
    <source>
        <dbReference type="EMBL" id="QUN07279.1"/>
    </source>
</evidence>
<dbReference type="CDD" id="cd19438">
    <property type="entry name" value="lipocalin_Blc-like"/>
    <property type="match status" value="1"/>
</dbReference>
<comment type="subunit">
    <text evidence="2">Homodimer.</text>
</comment>
<organism evidence="4 5">
    <name type="scientific">Shewanella yunxiaonensis</name>
    <dbReference type="NCBI Taxonomy" id="2829809"/>
    <lineage>
        <taxon>Bacteria</taxon>
        <taxon>Pseudomonadati</taxon>
        <taxon>Pseudomonadota</taxon>
        <taxon>Gammaproteobacteria</taxon>
        <taxon>Alteromonadales</taxon>
        <taxon>Shewanellaceae</taxon>
        <taxon>Shewanella</taxon>
    </lineage>
</organism>
<dbReference type="InterPro" id="IPR022271">
    <property type="entry name" value="Lipocalin_ApoD"/>
</dbReference>
<evidence type="ECO:0000256" key="1">
    <source>
        <dbReference type="ARBA" id="ARBA00006889"/>
    </source>
</evidence>
<dbReference type="EMBL" id="CP073587">
    <property type="protein sequence ID" value="QUN07279.1"/>
    <property type="molecule type" value="Genomic_DNA"/>
</dbReference>
<dbReference type="SUPFAM" id="SSF50814">
    <property type="entry name" value="Lipocalins"/>
    <property type="match status" value="1"/>
</dbReference>
<dbReference type="Pfam" id="PF08212">
    <property type="entry name" value="Lipocalin_2"/>
    <property type="match status" value="1"/>
</dbReference>
<comment type="similarity">
    <text evidence="1 2">Belongs to the calycin superfamily. Lipocalin family.</text>
</comment>
<keyword evidence="2" id="KW-0446">Lipid-binding</keyword>
<dbReference type="PIRSF" id="PIRSF036893">
    <property type="entry name" value="Lipocalin_ApoD"/>
    <property type="match status" value="1"/>
</dbReference>
<dbReference type="InterPro" id="IPR047202">
    <property type="entry name" value="Lipocalin_Blc-like_dom"/>
</dbReference>
<keyword evidence="5" id="KW-1185">Reference proteome</keyword>
<feature type="domain" description="Lipocalin/cytosolic fatty-acid binding" evidence="3">
    <location>
        <begin position="35"/>
        <end position="178"/>
    </location>
</feature>
<dbReference type="PANTHER" id="PTHR10612">
    <property type="entry name" value="APOLIPOPROTEIN D"/>
    <property type="match status" value="1"/>
</dbReference>
<comment type="subcellular location">
    <subcellularLocation>
        <location evidence="2">Cell outer membrane</location>
    </subcellularLocation>
</comment>
<dbReference type="PRINTS" id="PR01171">
    <property type="entry name" value="BCTLIPOCALIN"/>
</dbReference>
<proteinExistence type="inferred from homology"/>
<comment type="function">
    <text evidence="2">Involved in the storage or transport of lipids necessary for membrane maintenance under stressful conditions. Displays a binding preference for lysophospholipids.</text>
</comment>
<dbReference type="PROSITE" id="PS51257">
    <property type="entry name" value="PROKAR_LIPOPROTEIN"/>
    <property type="match status" value="1"/>
</dbReference>
<sequence length="186" mass="21201">MFRTLKHLSIPIIVLALSACTIIDKEIPVVTDFKADAYVGTWYEIARLDHSFERGLTHVTATYNLKGDALQVINRGFNPVSRTWKEAEGIAYFMKGRNTGLLKVSFFRPFYGAYQVHALLPHNPVNGNYQNSIVMGPNDSYLWLLSRTRQVTPEIKADFIHQVQQLGIDPNKLIWVTQTPQPELKN</sequence>
<evidence type="ECO:0000259" key="3">
    <source>
        <dbReference type="Pfam" id="PF08212"/>
    </source>
</evidence>
<keyword evidence="2" id="KW-0449">Lipoprotein</keyword>
<dbReference type="PROSITE" id="PS00213">
    <property type="entry name" value="LIPOCALIN"/>
    <property type="match status" value="1"/>
</dbReference>
<dbReference type="InterPro" id="IPR022272">
    <property type="entry name" value="Lipocalin_CS"/>
</dbReference>
<dbReference type="InterPro" id="IPR000566">
    <property type="entry name" value="Lipocln_cytosolic_FA-bd_dom"/>
</dbReference>
<dbReference type="Gene3D" id="2.40.128.20">
    <property type="match status" value="1"/>
</dbReference>
<dbReference type="InterPro" id="IPR002446">
    <property type="entry name" value="Lipocalin_bac"/>
</dbReference>
<reference evidence="4 5" key="1">
    <citation type="submission" date="2021-04" db="EMBL/GenBank/DDBJ databases">
        <title>Novel species identification of genus Shewanella.</title>
        <authorList>
            <person name="Liu G."/>
        </authorList>
    </citation>
    <scope>NUCLEOTIDE SEQUENCE [LARGE SCALE GENOMIC DNA]</scope>
    <source>
        <strain evidence="4 5">FJAT-54481</strain>
    </source>
</reference>